<feature type="transmembrane region" description="Helical" evidence="2">
    <location>
        <begin position="384"/>
        <end position="405"/>
    </location>
</feature>
<proteinExistence type="predicted"/>
<dbReference type="InParanoid" id="A0A1S3JHH7"/>
<dbReference type="InterPro" id="IPR036259">
    <property type="entry name" value="MFS_trans_sf"/>
</dbReference>
<dbReference type="AlphaFoldDB" id="A0A1S3JHH7"/>
<dbReference type="GO" id="GO:0016020">
    <property type="term" value="C:membrane"/>
    <property type="evidence" value="ECO:0007669"/>
    <property type="project" value="UniProtKB-SubCell"/>
</dbReference>
<comment type="subcellular location">
    <subcellularLocation>
        <location evidence="1">Membrane</location>
        <topology evidence="1">Multi-pass membrane protein</topology>
    </subcellularLocation>
</comment>
<dbReference type="RefSeq" id="XP_013409354.1">
    <property type="nucleotide sequence ID" value="XM_013553900.1"/>
</dbReference>
<keyword evidence="2" id="KW-0472">Membrane</keyword>
<organism evidence="4 5">
    <name type="scientific">Lingula anatina</name>
    <name type="common">Brachiopod</name>
    <name type="synonym">Lingula unguis</name>
    <dbReference type="NCBI Taxonomy" id="7574"/>
    <lineage>
        <taxon>Eukaryota</taxon>
        <taxon>Metazoa</taxon>
        <taxon>Spiralia</taxon>
        <taxon>Lophotrochozoa</taxon>
        <taxon>Brachiopoda</taxon>
        <taxon>Linguliformea</taxon>
        <taxon>Lingulata</taxon>
        <taxon>Lingulida</taxon>
        <taxon>Linguloidea</taxon>
        <taxon>Lingulidae</taxon>
        <taxon>Lingula</taxon>
    </lineage>
</organism>
<dbReference type="PANTHER" id="PTHR11360:SF172">
    <property type="entry name" value="MAJOR FACILITATOR SUPERFAMILY (MFS) PROFILE DOMAIN-CONTAINING PROTEIN"/>
    <property type="match status" value="1"/>
</dbReference>
<dbReference type="Gene3D" id="1.20.1250.20">
    <property type="entry name" value="MFS general substrate transporter like domains"/>
    <property type="match status" value="1"/>
</dbReference>
<feature type="transmembrane region" description="Helical" evidence="2">
    <location>
        <begin position="217"/>
        <end position="241"/>
    </location>
</feature>
<dbReference type="Proteomes" id="UP000085678">
    <property type="component" value="Unplaced"/>
</dbReference>
<keyword evidence="2" id="KW-0812">Transmembrane</keyword>
<dbReference type="OMA" id="TCSINAR"/>
<evidence type="ECO:0000256" key="1">
    <source>
        <dbReference type="ARBA" id="ARBA00004141"/>
    </source>
</evidence>
<dbReference type="InterPro" id="IPR020846">
    <property type="entry name" value="MFS_dom"/>
</dbReference>
<reference evidence="5" key="1">
    <citation type="submission" date="2025-08" db="UniProtKB">
        <authorList>
            <consortium name="RefSeq"/>
        </authorList>
    </citation>
    <scope>IDENTIFICATION</scope>
    <source>
        <tissue evidence="5">Gonads</tissue>
    </source>
</reference>
<sequence length="438" mass="47609">MDLKWGWICLIIALCLRILVHGVIHSYGVFLANFSREIEDTKVATLAWVGAVAYGVVETGTPIALILVRKIGARNTVVIGVLAASTGLYLSGIAGNPRQLFFTYSLLTGSGMLLMNKPVFFLLDKYFPRDHEYHVLTTSVPRWSNSLGPLLFNPLSAALIGRIGWNMTFVTYGTLYLLVGGAGAYCIRDAPEATQEEAQEDTKDQRRHGESKLTESTGMFVVVCAGLLFFAAVFCWAFVVFDPTFILVKHMETLGFHESTGAFAVTVFSASDLVGRILITLPSDKLVKGRIVYLSAVCCFLLGIQNFFMGFSTGYALVLSYAIMAGFTTGLMGALKFPLCDEIMDGHYTHELFALSGLASGTALILGIVAAGEIFDTTGSYQTVFFLELGAFWMAALAFGAIVMLRNKVLRKSLPNTDEKMPLVASGQILEVPSTPVI</sequence>
<dbReference type="GO" id="GO:0008028">
    <property type="term" value="F:monocarboxylic acid transmembrane transporter activity"/>
    <property type="evidence" value="ECO:0007669"/>
    <property type="project" value="TreeGrafter"/>
</dbReference>
<dbReference type="OrthoDB" id="6082952at2759"/>
<dbReference type="PANTHER" id="PTHR11360">
    <property type="entry name" value="MONOCARBOXYLATE TRANSPORTER"/>
    <property type="match status" value="1"/>
</dbReference>
<feature type="transmembrane region" description="Helical" evidence="2">
    <location>
        <begin position="47"/>
        <end position="68"/>
    </location>
</feature>
<feature type="transmembrane region" description="Helical" evidence="2">
    <location>
        <begin position="291"/>
        <end position="309"/>
    </location>
</feature>
<dbReference type="GeneID" id="106172952"/>
<dbReference type="InterPro" id="IPR050327">
    <property type="entry name" value="Proton-linked_MCT"/>
</dbReference>
<dbReference type="Pfam" id="PF07690">
    <property type="entry name" value="MFS_1"/>
    <property type="match status" value="1"/>
</dbReference>
<dbReference type="KEGG" id="lak:106172952"/>
<name>A0A1S3JHH7_LINAN</name>
<dbReference type="InterPro" id="IPR011701">
    <property type="entry name" value="MFS"/>
</dbReference>
<feature type="transmembrane region" description="Helical" evidence="2">
    <location>
        <begin position="261"/>
        <end position="279"/>
    </location>
</feature>
<feature type="transmembrane region" description="Helical" evidence="2">
    <location>
        <begin position="75"/>
        <end position="95"/>
    </location>
</feature>
<evidence type="ECO:0000313" key="5">
    <source>
        <dbReference type="RefSeq" id="XP_013409354.1"/>
    </source>
</evidence>
<feature type="transmembrane region" description="Helical" evidence="2">
    <location>
        <begin position="7"/>
        <end position="27"/>
    </location>
</feature>
<keyword evidence="4" id="KW-1185">Reference proteome</keyword>
<feature type="domain" description="Major facilitator superfamily (MFS) profile" evidence="3">
    <location>
        <begin position="6"/>
        <end position="408"/>
    </location>
</feature>
<feature type="transmembrane region" description="Helical" evidence="2">
    <location>
        <begin position="352"/>
        <end position="372"/>
    </location>
</feature>
<protein>
    <submittedName>
        <fullName evidence="5">Monocarboxylate transporter 13-like</fullName>
    </submittedName>
</protein>
<dbReference type="SUPFAM" id="SSF103473">
    <property type="entry name" value="MFS general substrate transporter"/>
    <property type="match status" value="1"/>
</dbReference>
<dbReference type="PROSITE" id="PS50850">
    <property type="entry name" value="MFS"/>
    <property type="match status" value="1"/>
</dbReference>
<evidence type="ECO:0000259" key="3">
    <source>
        <dbReference type="PROSITE" id="PS50850"/>
    </source>
</evidence>
<evidence type="ECO:0000256" key="2">
    <source>
        <dbReference type="SAM" id="Phobius"/>
    </source>
</evidence>
<feature type="transmembrane region" description="Helical" evidence="2">
    <location>
        <begin position="315"/>
        <end position="340"/>
    </location>
</feature>
<feature type="transmembrane region" description="Helical" evidence="2">
    <location>
        <begin position="101"/>
        <end position="123"/>
    </location>
</feature>
<gene>
    <name evidence="5" type="primary">LOC106172952</name>
</gene>
<keyword evidence="2" id="KW-1133">Transmembrane helix</keyword>
<evidence type="ECO:0000313" key="4">
    <source>
        <dbReference type="Proteomes" id="UP000085678"/>
    </source>
</evidence>
<accession>A0A1S3JHH7</accession>
<dbReference type="STRING" id="7574.A0A1S3JHH7"/>